<feature type="binding site" evidence="7">
    <location>
        <position position="935"/>
    </location>
    <ligand>
        <name>ATP</name>
        <dbReference type="ChEBI" id="CHEBI:30616"/>
    </ligand>
</feature>
<keyword evidence="5 7" id="KW-0067">ATP-binding</keyword>
<feature type="binding site" evidence="7 9">
    <location>
        <position position="803"/>
    </location>
    <ligand>
        <name>ATP</name>
        <dbReference type="ChEBI" id="CHEBI:30616"/>
    </ligand>
</feature>
<dbReference type="PROSITE" id="PS50011">
    <property type="entry name" value="PROTEIN_KINASE_DOM"/>
    <property type="match status" value="1"/>
</dbReference>
<dbReference type="Proteomes" id="UP000324585">
    <property type="component" value="Unassembled WGS sequence"/>
</dbReference>
<feature type="compositionally biased region" description="Basic and acidic residues" evidence="10">
    <location>
        <begin position="376"/>
        <end position="398"/>
    </location>
</feature>
<feature type="compositionally biased region" description="Low complexity" evidence="10">
    <location>
        <begin position="265"/>
        <end position="276"/>
    </location>
</feature>
<dbReference type="CDD" id="cd14008">
    <property type="entry name" value="STKc_LKB1_CaMKK"/>
    <property type="match status" value="1"/>
</dbReference>
<sequence length="1112" mass="117720">MRGSASGSGNAAHVSAHHAHEEHAIRAAAPAPAARSASMETVTQHSADVPGSSSGSGGSSTTAAATSVAKVASADAQAVRPDAGAAHRLKIAPKHPIGDSRKRLDIMYARELELTAPLSAMQLGGDSAAPRDTMDTLESLSSAANLAHRSRAKSESSPARIIGVPGNASADTLLPGTGNADRKLDASKGGLGSRTGSFLGFQNGGKRGPIRPKGISEEVHTSTAFGDHESSSPRKARASMVEISDGKRGSLPGNATGVNTGGGTTTSLSPSKGTSTPAGDLSENPGLGGGGTRPEKLSRKKSSKLFVFIPDRKIDTEGDENSSDAAAAPKVSSARHENGPRKTLGAQRDGNASKSFYNPKGLRTSHSSSSHQKPAPGERTRTDRTSDRSNTEKSHTESRSIIPNVSLDRLSDLSDIHDSADTELLSTNLLDAAAGDQQQLLDSIGSPSGRTRRFRRWDSKVLQIPEADRLALRKVCTLPPPALLPFTSSLDCVLYMLRPVDVVPAFVRSSDPSSKRAGTGSAIAGAAAAAATQFATGLLGRRRSLSNAHAPHTISSGSNTTSDQFNGGGGSSGVLSPVDQSSPSVVPMRVESAYLYLDDTLELLCIARGSRRLEMLCSPIPLTKVMKIRTNGTELQLEFSTRLPLETSINVRVQSTLSSLSPRFGSSSYGSFGSVARGASSAHSGLHGTATATASSGTYCSAVNLTFSSREAAEMWLMGLCALVSPSAKLYRQKAKAAPPIPGGKPYNAYVDTFDRKSIWEWPVIGDAASGREYVLLRTIGRGSFGEVRLALGIQQECFFAVKTLSKTVLRKQKRAGLFAKKQTENFTSLLAENREIQIMKVLDHHPNLVGLVDVFDDPKRDSLFMVLDYMEGGLLMDDAHKLEGAEPLSEADAFPIFIDMLRGVEFLHDNRVVHRDLKPSNVLKKADGRIKISDLGSSFCFQAQDAPGAGSAGAAANLEFLAGDPLNELGVPLTVAPKASMLSPRMTSDSGGNASSRGVGGTPAFMPPEMCASTDAPTSSPDIPYCVDIWSLGATLYYMLYGRVPFRGGSSVTEMFRAICCDELEFPDTRNVSQDAKSLLRQMLEKNGFLRISLADTWNHPWVTRRKHLLS</sequence>
<organism evidence="12 13">
    <name type="scientific">Porphyridium purpureum</name>
    <name type="common">Red alga</name>
    <name type="synonym">Porphyridium cruentum</name>
    <dbReference type="NCBI Taxonomy" id="35688"/>
    <lineage>
        <taxon>Eukaryota</taxon>
        <taxon>Rhodophyta</taxon>
        <taxon>Bangiophyceae</taxon>
        <taxon>Porphyridiales</taxon>
        <taxon>Porphyridiaceae</taxon>
        <taxon>Porphyridium</taxon>
    </lineage>
</organism>
<feature type="region of interest" description="Disordered" evidence="10">
    <location>
        <begin position="1"/>
        <end position="62"/>
    </location>
</feature>
<dbReference type="GO" id="GO:0004674">
    <property type="term" value="F:protein serine/threonine kinase activity"/>
    <property type="evidence" value="ECO:0007669"/>
    <property type="project" value="UniProtKB-KW"/>
</dbReference>
<evidence type="ECO:0000313" key="13">
    <source>
        <dbReference type="Proteomes" id="UP000324585"/>
    </source>
</evidence>
<dbReference type="Pfam" id="PF00069">
    <property type="entry name" value="Pkinase"/>
    <property type="match status" value="2"/>
</dbReference>
<evidence type="ECO:0000313" key="12">
    <source>
        <dbReference type="EMBL" id="KAA8493764.1"/>
    </source>
</evidence>
<feature type="region of interest" description="Disordered" evidence="10">
    <location>
        <begin position="145"/>
        <end position="164"/>
    </location>
</feature>
<name>A0A5J4YSR4_PORPP</name>
<dbReference type="EMBL" id="VRMN01000006">
    <property type="protein sequence ID" value="KAA8493764.1"/>
    <property type="molecule type" value="Genomic_DNA"/>
</dbReference>
<dbReference type="Gene3D" id="1.10.510.10">
    <property type="entry name" value="Transferase(Phosphotransferase) domain 1"/>
    <property type="match status" value="2"/>
</dbReference>
<dbReference type="SUPFAM" id="SSF56112">
    <property type="entry name" value="Protein kinase-like (PK-like)"/>
    <property type="match status" value="1"/>
</dbReference>
<keyword evidence="2" id="KW-0808">Transferase</keyword>
<feature type="compositionally biased region" description="Polar residues" evidence="10">
    <location>
        <begin position="553"/>
        <end position="565"/>
    </location>
</feature>
<feature type="region of interest" description="Disordered" evidence="10">
    <location>
        <begin position="172"/>
        <end position="303"/>
    </location>
</feature>
<evidence type="ECO:0000256" key="2">
    <source>
        <dbReference type="ARBA" id="ARBA00022679"/>
    </source>
</evidence>
<dbReference type="InterPro" id="IPR000719">
    <property type="entry name" value="Prot_kinase_dom"/>
</dbReference>
<evidence type="ECO:0000256" key="6">
    <source>
        <dbReference type="PIRSR" id="PIRSR630616-1"/>
    </source>
</evidence>
<dbReference type="PROSITE" id="PS00107">
    <property type="entry name" value="PROTEIN_KINASE_ATP"/>
    <property type="match status" value="1"/>
</dbReference>
<dbReference type="SMART" id="SM00220">
    <property type="entry name" value="S_TKc"/>
    <property type="match status" value="1"/>
</dbReference>
<evidence type="ECO:0000256" key="10">
    <source>
        <dbReference type="SAM" id="MobiDB-lite"/>
    </source>
</evidence>
<evidence type="ECO:0000256" key="4">
    <source>
        <dbReference type="ARBA" id="ARBA00022777"/>
    </source>
</evidence>
<protein>
    <submittedName>
        <fullName evidence="12">Calcium/calmodulin-dependent protein kinase kinase 2</fullName>
    </submittedName>
</protein>
<feature type="compositionally biased region" description="Low complexity" evidence="10">
    <location>
        <begin position="1"/>
        <end position="14"/>
    </location>
</feature>
<dbReference type="InterPro" id="IPR011009">
    <property type="entry name" value="Kinase-like_dom_sf"/>
</dbReference>
<feature type="compositionally biased region" description="Low complexity" evidence="10">
    <location>
        <begin position="26"/>
        <end position="38"/>
    </location>
</feature>
<keyword evidence="13" id="KW-1185">Reference proteome</keyword>
<comment type="caution">
    <text evidence="12">The sequence shown here is derived from an EMBL/GenBank/DDBJ whole genome shotgun (WGS) entry which is preliminary data.</text>
</comment>
<dbReference type="InterPro" id="IPR017441">
    <property type="entry name" value="Protein_kinase_ATP_BS"/>
</dbReference>
<keyword evidence="3 7" id="KW-0547">Nucleotide-binding</keyword>
<feature type="domain" description="Protein kinase" evidence="11">
    <location>
        <begin position="774"/>
        <end position="1104"/>
    </location>
</feature>
<gene>
    <name evidence="12" type="ORF">FVE85_4901</name>
</gene>
<feature type="region of interest" description="Disordered" evidence="10">
    <location>
        <begin position="315"/>
        <end position="403"/>
    </location>
</feature>
<dbReference type="GO" id="GO:0005524">
    <property type="term" value="F:ATP binding"/>
    <property type="evidence" value="ECO:0007669"/>
    <property type="project" value="UniProtKB-UniRule"/>
</dbReference>
<evidence type="ECO:0000256" key="5">
    <source>
        <dbReference type="ARBA" id="ARBA00022840"/>
    </source>
</evidence>
<feature type="active site" description="Proton acceptor" evidence="6">
    <location>
        <position position="917"/>
    </location>
</feature>
<feature type="compositionally biased region" description="Low complexity" evidence="10">
    <location>
        <begin position="573"/>
        <end position="582"/>
    </location>
</feature>
<evidence type="ECO:0000259" key="11">
    <source>
        <dbReference type="PROSITE" id="PS50011"/>
    </source>
</evidence>
<evidence type="ECO:0000256" key="3">
    <source>
        <dbReference type="ARBA" id="ARBA00022741"/>
    </source>
</evidence>
<feature type="region of interest" description="Disordered" evidence="10">
    <location>
        <begin position="548"/>
        <end position="582"/>
    </location>
</feature>
<accession>A0A5J4YSR4</accession>
<evidence type="ECO:0000256" key="7">
    <source>
        <dbReference type="PIRSR" id="PIRSR630616-2"/>
    </source>
</evidence>
<dbReference type="InterPro" id="IPR030616">
    <property type="entry name" value="Aur-like"/>
</dbReference>
<feature type="compositionally biased region" description="Low complexity" evidence="10">
    <location>
        <begin position="46"/>
        <end position="62"/>
    </location>
</feature>
<keyword evidence="4 12" id="KW-0418">Kinase</keyword>
<feature type="cross-link" description="Glycyl lysine isopeptide (Lys-Gly) (interchain with G-Cter in SUMO2)" evidence="8">
    <location>
        <position position="919"/>
    </location>
</feature>
<proteinExistence type="predicted"/>
<evidence type="ECO:0000256" key="9">
    <source>
        <dbReference type="PROSITE-ProRule" id="PRU10141"/>
    </source>
</evidence>
<reference evidence="13" key="1">
    <citation type="journal article" date="2019" name="Nat. Commun.">
        <title>Expansion of phycobilisome linker gene families in mesophilic red algae.</title>
        <authorList>
            <person name="Lee J."/>
            <person name="Kim D."/>
            <person name="Bhattacharya D."/>
            <person name="Yoon H.S."/>
        </authorList>
    </citation>
    <scope>NUCLEOTIDE SEQUENCE [LARGE SCALE GENOMIC DNA]</scope>
    <source>
        <strain evidence="13">CCMP 1328</strain>
    </source>
</reference>
<dbReference type="PANTHER" id="PTHR24350">
    <property type="entry name" value="SERINE/THREONINE-PROTEIN KINASE IAL-RELATED"/>
    <property type="match status" value="1"/>
</dbReference>
<dbReference type="OrthoDB" id="68483at2759"/>
<keyword evidence="1" id="KW-0723">Serine/threonine-protein kinase</keyword>
<evidence type="ECO:0000256" key="1">
    <source>
        <dbReference type="ARBA" id="ARBA00022527"/>
    </source>
</evidence>
<dbReference type="AlphaFoldDB" id="A0A5J4YSR4"/>
<evidence type="ECO:0000256" key="8">
    <source>
        <dbReference type="PIRSR" id="PIRSR630616-3"/>
    </source>
</evidence>
<feature type="compositionally biased region" description="Basic and acidic residues" evidence="10">
    <location>
        <begin position="214"/>
        <end position="232"/>
    </location>
</feature>